<gene>
    <name evidence="3" type="ORF">K443DRAFT_91769</name>
</gene>
<dbReference type="AlphaFoldDB" id="A0A0C9YAT3"/>
<keyword evidence="1" id="KW-0472">Membrane</keyword>
<reference evidence="4" key="2">
    <citation type="submission" date="2015-01" db="EMBL/GenBank/DDBJ databases">
        <title>Evolutionary Origins and Diversification of the Mycorrhizal Mutualists.</title>
        <authorList>
            <consortium name="DOE Joint Genome Institute"/>
            <consortium name="Mycorrhizal Genomics Consortium"/>
            <person name="Kohler A."/>
            <person name="Kuo A."/>
            <person name="Nagy L.G."/>
            <person name="Floudas D."/>
            <person name="Copeland A."/>
            <person name="Barry K.W."/>
            <person name="Cichocki N."/>
            <person name="Veneault-Fourrey C."/>
            <person name="LaButti K."/>
            <person name="Lindquist E.A."/>
            <person name="Lipzen A."/>
            <person name="Lundell T."/>
            <person name="Morin E."/>
            <person name="Murat C."/>
            <person name="Riley R."/>
            <person name="Ohm R."/>
            <person name="Sun H."/>
            <person name="Tunlid A."/>
            <person name="Henrissat B."/>
            <person name="Grigoriev I.V."/>
            <person name="Hibbett D.S."/>
            <person name="Martin F."/>
        </authorList>
    </citation>
    <scope>NUCLEOTIDE SEQUENCE [LARGE SCALE GENOMIC DNA]</scope>
    <source>
        <strain evidence="4">LaAM-08-1</strain>
    </source>
</reference>
<feature type="transmembrane region" description="Helical" evidence="1">
    <location>
        <begin position="71"/>
        <end position="97"/>
    </location>
</feature>
<evidence type="ECO:0000256" key="1">
    <source>
        <dbReference type="SAM" id="Phobius"/>
    </source>
</evidence>
<feature type="signal peptide" evidence="2">
    <location>
        <begin position="1"/>
        <end position="25"/>
    </location>
</feature>
<name>A0A0C9YAT3_9AGAR</name>
<sequence length="116" mass="13537">HFFQFFWLYLHYLPYLEICTDHVNTTPNMSTITIFALLTIFGNVHRPCKHYPNSVNNDHANSTPTLSTTVYIMSIIFVSFFPDFLAIFALLIIFGIAHRPCKQYPNHITTPSLFFF</sequence>
<feature type="chain" id="PRO_5002206177" evidence="2">
    <location>
        <begin position="26"/>
        <end position="116"/>
    </location>
</feature>
<keyword evidence="4" id="KW-1185">Reference proteome</keyword>
<evidence type="ECO:0000313" key="4">
    <source>
        <dbReference type="Proteomes" id="UP000054477"/>
    </source>
</evidence>
<keyword evidence="1" id="KW-1133">Transmembrane helix</keyword>
<evidence type="ECO:0000256" key="2">
    <source>
        <dbReference type="SAM" id="SignalP"/>
    </source>
</evidence>
<protein>
    <submittedName>
        <fullName evidence="3">Uncharacterized protein</fullName>
    </submittedName>
</protein>
<dbReference type="HOGENOM" id="CLU_169367_0_0_1"/>
<feature type="non-terminal residue" evidence="3">
    <location>
        <position position="1"/>
    </location>
</feature>
<dbReference type="OrthoDB" id="3105089at2759"/>
<feature type="non-terminal residue" evidence="3">
    <location>
        <position position="116"/>
    </location>
</feature>
<proteinExistence type="predicted"/>
<keyword evidence="2" id="KW-0732">Signal</keyword>
<organism evidence="3 4">
    <name type="scientific">Laccaria amethystina LaAM-08-1</name>
    <dbReference type="NCBI Taxonomy" id="1095629"/>
    <lineage>
        <taxon>Eukaryota</taxon>
        <taxon>Fungi</taxon>
        <taxon>Dikarya</taxon>
        <taxon>Basidiomycota</taxon>
        <taxon>Agaricomycotina</taxon>
        <taxon>Agaricomycetes</taxon>
        <taxon>Agaricomycetidae</taxon>
        <taxon>Agaricales</taxon>
        <taxon>Agaricineae</taxon>
        <taxon>Hydnangiaceae</taxon>
        <taxon>Laccaria</taxon>
    </lineage>
</organism>
<keyword evidence="1" id="KW-0812">Transmembrane</keyword>
<evidence type="ECO:0000313" key="3">
    <source>
        <dbReference type="EMBL" id="KIK05168.1"/>
    </source>
</evidence>
<dbReference type="Proteomes" id="UP000054477">
    <property type="component" value="Unassembled WGS sequence"/>
</dbReference>
<accession>A0A0C9YAT3</accession>
<reference evidence="3 4" key="1">
    <citation type="submission" date="2014-04" db="EMBL/GenBank/DDBJ databases">
        <authorList>
            <consortium name="DOE Joint Genome Institute"/>
            <person name="Kuo A."/>
            <person name="Kohler A."/>
            <person name="Nagy L.G."/>
            <person name="Floudas D."/>
            <person name="Copeland A."/>
            <person name="Barry K.W."/>
            <person name="Cichocki N."/>
            <person name="Veneault-Fourrey C."/>
            <person name="LaButti K."/>
            <person name="Lindquist E.A."/>
            <person name="Lipzen A."/>
            <person name="Lundell T."/>
            <person name="Morin E."/>
            <person name="Murat C."/>
            <person name="Sun H."/>
            <person name="Tunlid A."/>
            <person name="Henrissat B."/>
            <person name="Grigoriev I.V."/>
            <person name="Hibbett D.S."/>
            <person name="Martin F."/>
            <person name="Nordberg H.P."/>
            <person name="Cantor M.N."/>
            <person name="Hua S.X."/>
        </authorList>
    </citation>
    <scope>NUCLEOTIDE SEQUENCE [LARGE SCALE GENOMIC DNA]</scope>
    <source>
        <strain evidence="3 4">LaAM-08-1</strain>
    </source>
</reference>
<dbReference type="EMBL" id="KN838562">
    <property type="protein sequence ID" value="KIK05168.1"/>
    <property type="molecule type" value="Genomic_DNA"/>
</dbReference>